<gene>
    <name evidence="2" type="ORF">AOB60_04685</name>
</gene>
<proteinExistence type="predicted"/>
<dbReference type="InterPro" id="IPR029058">
    <property type="entry name" value="AB_hydrolase_fold"/>
</dbReference>
<dbReference type="Gene3D" id="3.40.50.1820">
    <property type="entry name" value="alpha/beta hydrolase"/>
    <property type="match status" value="1"/>
</dbReference>
<dbReference type="EMBL" id="LJSN01000002">
    <property type="protein sequence ID" value="PNE40281.1"/>
    <property type="molecule type" value="Genomic_DNA"/>
</dbReference>
<evidence type="ECO:0000313" key="2">
    <source>
        <dbReference type="EMBL" id="PNE40281.1"/>
    </source>
</evidence>
<keyword evidence="1" id="KW-0732">Signal</keyword>
<dbReference type="RefSeq" id="WP_102922916.1">
    <property type="nucleotide sequence ID" value="NZ_LJSN01000002.1"/>
</dbReference>
<dbReference type="Proteomes" id="UP000236047">
    <property type="component" value="Unassembled WGS sequence"/>
</dbReference>
<comment type="caution">
    <text evidence="2">The sequence shown here is derived from an EMBL/GenBank/DDBJ whole genome shotgun (WGS) entry which is preliminary data.</text>
</comment>
<evidence type="ECO:0000313" key="3">
    <source>
        <dbReference type="Proteomes" id="UP000236047"/>
    </source>
</evidence>
<keyword evidence="2" id="KW-0560">Oxidoreductase</keyword>
<sequence length="470" mass="49550">MKHRTPTPRGAAVLAAALLAAGSLGATAPAHAAGQPVHLEGTLASGAGYVLDVPAHWRGTLLLFSHGYRPSGTANPAQDAPDDSTRKLLLAEGYALAGSSYATTGWAVEQAVPDQLATLDTFATKVGRARRTLAWGQSYGGLVTTALAERHPDRIDGSLSTCGLVQGGVANWNSTLDPVFALKTLLAPGADIPLTGLRDPARARAAAGALTRVVTRAQGSAAGRARTALAAALHNIPGWNDPAQPRPRPTDYPDQQANQYQALTGLIAMPAFVWRQEAERRAGGNMSWNTGVNYTAMLRHSADHQEVKALYKTAGLSLAHDLATLERAPRLGADPAAVAYMAENIAFTGRLRTPQLDIHTTGDALIPVQSESAYQRAAATAGTTGLLRHAYVDNAGHCTFTPAERVAALHTVDRRITTGHWGDTGAAALNAEARGIDPGSPARYRPFMPGLYPRPYDLAHPTNASRPRRN</sequence>
<accession>A0A2N8PH06</accession>
<evidence type="ECO:0000256" key="1">
    <source>
        <dbReference type="SAM" id="SignalP"/>
    </source>
</evidence>
<keyword evidence="2" id="KW-0223">Dioxygenase</keyword>
<feature type="signal peptide" evidence="1">
    <location>
        <begin position="1"/>
        <end position="32"/>
    </location>
</feature>
<dbReference type="SUPFAM" id="SSF53474">
    <property type="entry name" value="alpha/beta-Hydrolases"/>
    <property type="match status" value="1"/>
</dbReference>
<dbReference type="AlphaFoldDB" id="A0A2N8PH06"/>
<name>A0A2N8PH06_STRNR</name>
<protein>
    <submittedName>
        <fullName evidence="2">Aromatic ring-opening dioxygenase LigA</fullName>
    </submittedName>
</protein>
<keyword evidence="3" id="KW-1185">Reference proteome</keyword>
<feature type="chain" id="PRO_5015002986" evidence="1">
    <location>
        <begin position="33"/>
        <end position="470"/>
    </location>
</feature>
<organism evidence="2 3">
    <name type="scientific">Streptomyces noursei</name>
    <name type="common">Streptomyces albulus</name>
    <dbReference type="NCBI Taxonomy" id="1971"/>
    <lineage>
        <taxon>Bacteria</taxon>
        <taxon>Bacillati</taxon>
        <taxon>Actinomycetota</taxon>
        <taxon>Actinomycetes</taxon>
        <taxon>Kitasatosporales</taxon>
        <taxon>Streptomycetaceae</taxon>
        <taxon>Streptomyces</taxon>
    </lineage>
</organism>
<reference evidence="3" key="1">
    <citation type="submission" date="2015-09" db="EMBL/GenBank/DDBJ databases">
        <authorList>
            <person name="Graham D.E."/>
            <person name="Mahan K.M."/>
            <person name="Klingeman D.M."/>
            <person name="Fida T."/>
            <person name="Giannone R.J."/>
            <person name="Hettich R.L."/>
            <person name="Parry R.J."/>
            <person name="Spain J.C."/>
        </authorList>
    </citation>
    <scope>NUCLEOTIDE SEQUENCE [LARGE SCALE GENOMIC DNA]</scope>
    <source>
        <strain evidence="3">JCM 4701</strain>
    </source>
</reference>
<dbReference type="GO" id="GO:0051213">
    <property type="term" value="F:dioxygenase activity"/>
    <property type="evidence" value="ECO:0007669"/>
    <property type="project" value="UniProtKB-KW"/>
</dbReference>